<dbReference type="OrthoDB" id="2651434at2"/>
<dbReference type="RefSeq" id="WP_052154101.1">
    <property type="nucleotide sequence ID" value="NZ_JACEIP010000003.1"/>
</dbReference>
<comment type="caution">
    <text evidence="1">The sequence shown here is derived from an EMBL/GenBank/DDBJ whole genome shotgun (WGS) entry which is preliminary data.</text>
</comment>
<sequence>MTYAELLQEYIKNSGMTLERIAEECGKRGVKIHPTYISKLRLGKRPAPSEEISRVLAEVTGGDAQRLIIKGYIEKIPDDIKEELDVYKYLSNMDDLTDDFTSKLKETGDVESALKAVLDGAKKKEKLSLILSESKPVKALNVSQLRAILKEGLLLGSDGETLPEYQLRPLLAHVEALMDEEQR</sequence>
<dbReference type="InterPro" id="IPR001387">
    <property type="entry name" value="Cro/C1-type_HTH"/>
</dbReference>
<dbReference type="EMBL" id="JACEIP010000003">
    <property type="protein sequence ID" value="MBA4541953.1"/>
    <property type="molecule type" value="Genomic_DNA"/>
</dbReference>
<dbReference type="Gene3D" id="1.10.260.40">
    <property type="entry name" value="lambda repressor-like DNA-binding domains"/>
    <property type="match status" value="1"/>
</dbReference>
<protein>
    <submittedName>
        <fullName evidence="1">Transcriptional regulator</fullName>
    </submittedName>
</protein>
<reference evidence="1 2" key="1">
    <citation type="submission" date="2020-07" db="EMBL/GenBank/DDBJ databases">
        <authorList>
            <person name="Feng H."/>
        </authorList>
    </citation>
    <scope>NUCLEOTIDE SEQUENCE [LARGE SCALE GENOMIC DNA]</scope>
    <source>
        <strain evidence="2">s-11</strain>
    </source>
</reference>
<accession>A0A7W1X8C2</accession>
<evidence type="ECO:0000313" key="2">
    <source>
        <dbReference type="Proteomes" id="UP000530514"/>
    </source>
</evidence>
<organism evidence="1 2">
    <name type="scientific">Thermoactinomyces daqus</name>
    <dbReference type="NCBI Taxonomy" id="1329516"/>
    <lineage>
        <taxon>Bacteria</taxon>
        <taxon>Bacillati</taxon>
        <taxon>Bacillota</taxon>
        <taxon>Bacilli</taxon>
        <taxon>Bacillales</taxon>
        <taxon>Thermoactinomycetaceae</taxon>
        <taxon>Thermoactinomyces</taxon>
    </lineage>
</organism>
<name>A0A7W1X8C2_9BACL</name>
<dbReference type="AlphaFoldDB" id="A0A7W1X8C2"/>
<dbReference type="CDD" id="cd00093">
    <property type="entry name" value="HTH_XRE"/>
    <property type="match status" value="1"/>
</dbReference>
<proteinExistence type="predicted"/>
<evidence type="ECO:0000313" key="1">
    <source>
        <dbReference type="EMBL" id="MBA4541953.1"/>
    </source>
</evidence>
<dbReference type="GO" id="GO:0003677">
    <property type="term" value="F:DNA binding"/>
    <property type="evidence" value="ECO:0007669"/>
    <property type="project" value="InterPro"/>
</dbReference>
<dbReference type="InterPro" id="IPR010982">
    <property type="entry name" value="Lambda_DNA-bd_dom_sf"/>
</dbReference>
<dbReference type="Proteomes" id="UP000530514">
    <property type="component" value="Unassembled WGS sequence"/>
</dbReference>
<keyword evidence="2" id="KW-1185">Reference proteome</keyword>
<gene>
    <name evidence="1" type="ORF">H1164_03425</name>
</gene>